<organism evidence="10 11">
    <name type="scientific">Ramlibacter cellulosilyticus</name>
    <dbReference type="NCBI Taxonomy" id="2764187"/>
    <lineage>
        <taxon>Bacteria</taxon>
        <taxon>Pseudomonadati</taxon>
        <taxon>Pseudomonadota</taxon>
        <taxon>Betaproteobacteria</taxon>
        <taxon>Burkholderiales</taxon>
        <taxon>Comamonadaceae</taxon>
        <taxon>Ramlibacter</taxon>
    </lineage>
</organism>
<evidence type="ECO:0000256" key="8">
    <source>
        <dbReference type="SAM" id="MobiDB-lite"/>
    </source>
</evidence>
<dbReference type="PANTHER" id="PTHR34982:SF1">
    <property type="entry name" value="FLAGELLAR ASSEMBLY PROTEIN FLIH"/>
    <property type="match status" value="1"/>
</dbReference>
<name>A0A923MTW5_9BURK</name>
<dbReference type="RefSeq" id="WP_187077852.1">
    <property type="nucleotide sequence ID" value="NZ_JACORT010000009.1"/>
</dbReference>
<gene>
    <name evidence="10" type="ORF">H8N03_19290</name>
</gene>
<evidence type="ECO:0000259" key="9">
    <source>
        <dbReference type="Pfam" id="PF02108"/>
    </source>
</evidence>
<keyword evidence="6" id="KW-0653">Protein transport</keyword>
<evidence type="ECO:0000256" key="7">
    <source>
        <dbReference type="ARBA" id="ARBA00023225"/>
    </source>
</evidence>
<keyword evidence="11" id="KW-1185">Reference proteome</keyword>
<protein>
    <recommendedName>
        <fullName evidence="3">Flagellar assembly protein FliH</fullName>
    </recommendedName>
</protein>
<feature type="region of interest" description="Disordered" evidence="8">
    <location>
        <begin position="21"/>
        <end position="42"/>
    </location>
</feature>
<dbReference type="PANTHER" id="PTHR34982">
    <property type="entry name" value="YOP PROTEINS TRANSLOCATION PROTEIN L"/>
    <property type="match status" value="1"/>
</dbReference>
<evidence type="ECO:0000256" key="3">
    <source>
        <dbReference type="ARBA" id="ARBA00016507"/>
    </source>
</evidence>
<evidence type="ECO:0000313" key="10">
    <source>
        <dbReference type="EMBL" id="MBC5785100.1"/>
    </source>
</evidence>
<evidence type="ECO:0000256" key="6">
    <source>
        <dbReference type="ARBA" id="ARBA00022927"/>
    </source>
</evidence>
<keyword evidence="5" id="KW-1005">Bacterial flagellum biogenesis</keyword>
<accession>A0A923MTW5</accession>
<dbReference type="GO" id="GO:0044781">
    <property type="term" value="P:bacterial-type flagellum organization"/>
    <property type="evidence" value="ECO:0007669"/>
    <property type="project" value="UniProtKB-KW"/>
</dbReference>
<sequence length="229" mass="24400">MNALAADILRGMEVERQPLRVGRARTSPATAQPVPAAPVPVPLDPEAIEELRREAQHAGYEEGRRQGLGAAATERAAAVERAVSEALAPLRKQQEQLTSLVEGLSTAMHDCLRAAEDDMVALCFDAVCRMVGEAAPQPEAVRSELRARAVRAASDGGAEIHVHPQDLELLEPQPERGPVRYVADPQVALGGCIVRQAGGGLDARLETMLATFKAVLLSARARRVGEAQS</sequence>
<proteinExistence type="inferred from homology"/>
<dbReference type="Pfam" id="PF02108">
    <property type="entry name" value="FliH"/>
    <property type="match status" value="1"/>
</dbReference>
<dbReference type="EMBL" id="JACORT010000009">
    <property type="protein sequence ID" value="MBC5785100.1"/>
    <property type="molecule type" value="Genomic_DNA"/>
</dbReference>
<evidence type="ECO:0000313" key="11">
    <source>
        <dbReference type="Proteomes" id="UP000608513"/>
    </source>
</evidence>
<comment type="caution">
    <text evidence="10">The sequence shown here is derived from an EMBL/GenBank/DDBJ whole genome shotgun (WGS) entry which is preliminary data.</text>
</comment>
<evidence type="ECO:0000256" key="1">
    <source>
        <dbReference type="ARBA" id="ARBA00003041"/>
    </source>
</evidence>
<dbReference type="GO" id="GO:0015031">
    <property type="term" value="P:protein transport"/>
    <property type="evidence" value="ECO:0007669"/>
    <property type="project" value="UniProtKB-KW"/>
</dbReference>
<evidence type="ECO:0000256" key="4">
    <source>
        <dbReference type="ARBA" id="ARBA00022448"/>
    </source>
</evidence>
<reference evidence="10" key="1">
    <citation type="submission" date="2020-08" db="EMBL/GenBank/DDBJ databases">
        <title>Ramlibacter sp. USB13 16S ribosomal RNA gene genome sequencing and assembly.</title>
        <authorList>
            <person name="Kang M."/>
        </authorList>
    </citation>
    <scope>NUCLEOTIDE SEQUENCE</scope>
    <source>
        <strain evidence="10">USB13</strain>
    </source>
</reference>
<evidence type="ECO:0000256" key="5">
    <source>
        <dbReference type="ARBA" id="ARBA00022795"/>
    </source>
</evidence>
<comment type="function">
    <text evidence="1">Needed for flagellar regrowth and assembly.</text>
</comment>
<dbReference type="InterPro" id="IPR051472">
    <property type="entry name" value="T3SS_Stator/FliH"/>
</dbReference>
<dbReference type="InterPro" id="IPR018035">
    <property type="entry name" value="Flagellar_FliH/T3SS_HrpE"/>
</dbReference>
<comment type="similarity">
    <text evidence="2">Belongs to the FliH family.</text>
</comment>
<evidence type="ECO:0000256" key="2">
    <source>
        <dbReference type="ARBA" id="ARBA00006602"/>
    </source>
</evidence>
<feature type="domain" description="Flagellar assembly protein FliH/Type III secretion system HrpE" evidence="9">
    <location>
        <begin position="92"/>
        <end position="209"/>
    </location>
</feature>
<keyword evidence="4" id="KW-0813">Transport</keyword>
<keyword evidence="7" id="KW-1006">Bacterial flagellum protein export</keyword>
<dbReference type="GO" id="GO:0005829">
    <property type="term" value="C:cytosol"/>
    <property type="evidence" value="ECO:0007669"/>
    <property type="project" value="TreeGrafter"/>
</dbReference>
<dbReference type="AlphaFoldDB" id="A0A923MTW5"/>
<dbReference type="Proteomes" id="UP000608513">
    <property type="component" value="Unassembled WGS sequence"/>
</dbReference>